<gene>
    <name evidence="1" type="primary">Nfu_g_1_000675</name>
</gene>
<evidence type="ECO:0000313" key="1">
    <source>
        <dbReference type="EMBL" id="SBQ34058.1"/>
    </source>
</evidence>
<sequence>VQGVVVCSELRQEPACRQTTSHESFFWFFAQIQVSIMSILDSAALTRFSKLLLSCLW</sequence>
<protein>
    <submittedName>
        <fullName evidence="1">Uncharacterized protein</fullName>
    </submittedName>
</protein>
<proteinExistence type="predicted"/>
<name>A0A1A8DKM2_NOTKA</name>
<dbReference type="AlphaFoldDB" id="A0A1A8DKM2"/>
<accession>A0A1A8DKM2</accession>
<feature type="non-terminal residue" evidence="1">
    <location>
        <position position="1"/>
    </location>
</feature>
<reference evidence="1" key="2">
    <citation type="submission" date="2016-06" db="EMBL/GenBank/DDBJ databases">
        <title>The genome of a short-lived fish provides insights into sex chromosome evolution and the genetic control of aging.</title>
        <authorList>
            <person name="Reichwald K."/>
            <person name="Felder M."/>
            <person name="Petzold A."/>
            <person name="Koch P."/>
            <person name="Groth M."/>
            <person name="Platzer M."/>
        </authorList>
    </citation>
    <scope>NUCLEOTIDE SEQUENCE</scope>
    <source>
        <tissue evidence="1">Brain</tissue>
    </source>
</reference>
<organism evidence="1">
    <name type="scientific">Nothobranchius kadleci</name>
    <name type="common">African annual killifish</name>
    <dbReference type="NCBI Taxonomy" id="1051664"/>
    <lineage>
        <taxon>Eukaryota</taxon>
        <taxon>Metazoa</taxon>
        <taxon>Chordata</taxon>
        <taxon>Craniata</taxon>
        <taxon>Vertebrata</taxon>
        <taxon>Euteleostomi</taxon>
        <taxon>Actinopterygii</taxon>
        <taxon>Neopterygii</taxon>
        <taxon>Teleostei</taxon>
        <taxon>Neoteleostei</taxon>
        <taxon>Acanthomorphata</taxon>
        <taxon>Ovalentaria</taxon>
        <taxon>Atherinomorphae</taxon>
        <taxon>Cyprinodontiformes</taxon>
        <taxon>Nothobranchiidae</taxon>
        <taxon>Nothobranchius</taxon>
    </lineage>
</organism>
<reference evidence="1" key="1">
    <citation type="submission" date="2016-05" db="EMBL/GenBank/DDBJ databases">
        <authorList>
            <person name="Lavstsen T."/>
            <person name="Jespersen J.S."/>
        </authorList>
    </citation>
    <scope>NUCLEOTIDE SEQUENCE</scope>
    <source>
        <tissue evidence="1">Brain</tissue>
    </source>
</reference>
<dbReference type="EMBL" id="HAEA01005578">
    <property type="protein sequence ID" value="SBQ34058.1"/>
    <property type="molecule type" value="Transcribed_RNA"/>
</dbReference>
<feature type="non-terminal residue" evidence="1">
    <location>
        <position position="57"/>
    </location>
</feature>